<feature type="transmembrane region" description="Helical" evidence="7">
    <location>
        <begin position="299"/>
        <end position="318"/>
    </location>
</feature>
<keyword evidence="5 7" id="KW-0472">Membrane</keyword>
<comment type="caution">
    <text evidence="8">The sequence shown here is derived from an EMBL/GenBank/DDBJ whole genome shotgun (WGS) entry which is preliminary data.</text>
</comment>
<dbReference type="PANTHER" id="PTHR30482">
    <property type="entry name" value="HIGH-AFFINITY BRANCHED-CHAIN AMINO ACID TRANSPORT SYSTEM PERMEASE"/>
    <property type="match status" value="1"/>
</dbReference>
<dbReference type="InterPro" id="IPR017778">
    <property type="entry name" value="ABC_transptr_urea_perm_UrtC"/>
</dbReference>
<proteinExistence type="predicted"/>
<evidence type="ECO:0000256" key="3">
    <source>
        <dbReference type="ARBA" id="ARBA00022692"/>
    </source>
</evidence>
<dbReference type="Proteomes" id="UP001201701">
    <property type="component" value="Unassembled WGS sequence"/>
</dbReference>
<feature type="transmembrane region" description="Helical" evidence="7">
    <location>
        <begin position="266"/>
        <end position="293"/>
    </location>
</feature>
<protein>
    <submittedName>
        <fullName evidence="8">Urea ABC transporter permease subunit UrtC</fullName>
    </submittedName>
</protein>
<dbReference type="EMBL" id="JAKREW010000028">
    <property type="protein sequence ID" value="MCG7507731.1"/>
    <property type="molecule type" value="Genomic_DNA"/>
</dbReference>
<feature type="region of interest" description="Disordered" evidence="6">
    <location>
        <begin position="386"/>
        <end position="408"/>
    </location>
</feature>
<keyword evidence="4 7" id="KW-1133">Transmembrane helix</keyword>
<evidence type="ECO:0000313" key="9">
    <source>
        <dbReference type="Proteomes" id="UP001201701"/>
    </source>
</evidence>
<accession>A0ABS9QJY4</accession>
<feature type="transmembrane region" description="Helical" evidence="7">
    <location>
        <begin position="354"/>
        <end position="376"/>
    </location>
</feature>
<dbReference type="PANTHER" id="PTHR30482:SF4">
    <property type="entry name" value="SLR1201 PROTEIN"/>
    <property type="match status" value="1"/>
</dbReference>
<evidence type="ECO:0000256" key="2">
    <source>
        <dbReference type="ARBA" id="ARBA00022475"/>
    </source>
</evidence>
<evidence type="ECO:0000256" key="7">
    <source>
        <dbReference type="SAM" id="Phobius"/>
    </source>
</evidence>
<keyword evidence="2" id="KW-1003">Cell membrane</keyword>
<dbReference type="InterPro" id="IPR043428">
    <property type="entry name" value="LivM-like"/>
</dbReference>
<reference evidence="8 9" key="1">
    <citation type="submission" date="2022-02" db="EMBL/GenBank/DDBJ databases">
        <title>Draft genome sequence of Mezorhizobium retamae strain IRAMC:0171 isolated from Retama raetam nodules.</title>
        <authorList>
            <person name="Bengaied R."/>
            <person name="Sbissi I."/>
            <person name="Huber K."/>
            <person name="Ghodbane F."/>
            <person name="Nouioui I."/>
            <person name="Tarhouni M."/>
            <person name="Gtari M."/>
        </authorList>
    </citation>
    <scope>NUCLEOTIDE SEQUENCE [LARGE SCALE GENOMIC DNA]</scope>
    <source>
        <strain evidence="8 9">IRAMC:0171</strain>
    </source>
</reference>
<organism evidence="8 9">
    <name type="scientific">Mesorhizobium retamae</name>
    <dbReference type="NCBI Taxonomy" id="2912854"/>
    <lineage>
        <taxon>Bacteria</taxon>
        <taxon>Pseudomonadati</taxon>
        <taxon>Pseudomonadota</taxon>
        <taxon>Alphaproteobacteria</taxon>
        <taxon>Hyphomicrobiales</taxon>
        <taxon>Phyllobacteriaceae</taxon>
        <taxon>Mesorhizobium</taxon>
    </lineage>
</organism>
<feature type="transmembrane region" description="Helical" evidence="7">
    <location>
        <begin position="72"/>
        <end position="91"/>
    </location>
</feature>
<dbReference type="CDD" id="cd06581">
    <property type="entry name" value="TM_PBP1_LivM_like"/>
    <property type="match status" value="1"/>
</dbReference>
<keyword evidence="3 7" id="KW-0812">Transmembrane</keyword>
<name>A0ABS9QJY4_9HYPH</name>
<feature type="transmembrane region" description="Helical" evidence="7">
    <location>
        <begin position="43"/>
        <end position="60"/>
    </location>
</feature>
<evidence type="ECO:0000313" key="8">
    <source>
        <dbReference type="EMBL" id="MCG7507731.1"/>
    </source>
</evidence>
<sequence>MPEQIQEKGVAVFRPELRENEELERFRVSVKNGNALARTKTEIALYAAVCLAILLVPVFLQDAFLLNKYARYLVFGMLAVSLSLSWGYAGILNLGQAMTFGIGSYCMAMMLKLKTIPVHTGADGLPDFMVWNNVTELPWFWTPFYSPLFGVLAGILLPAGVAALLGWFVFKGRVTGVYAAIITLAAMVVVQLVIIDQQAFTGGFNGITDLGQFDVAGFTFDAYGSSSYYLVAICLTVTLFLALAITKSKAGLIVQAIRDQEDRVRFFGYDVALYKIFIFSVSAAIAGLAGMLYTVVMEFASPTFLGVPLSLSVVIWVAVGGRQSLLGAMLGALIVTGVQGALSESETFLDTWTLIMGLLFVLVVLFLPQGIAGAFASLARRFERQRPAPKQAQHAEPIANGREIESTR</sequence>
<evidence type="ECO:0000256" key="5">
    <source>
        <dbReference type="ARBA" id="ARBA00023136"/>
    </source>
</evidence>
<evidence type="ECO:0000256" key="6">
    <source>
        <dbReference type="SAM" id="MobiDB-lite"/>
    </source>
</evidence>
<feature type="transmembrane region" description="Helical" evidence="7">
    <location>
        <begin position="177"/>
        <end position="195"/>
    </location>
</feature>
<keyword evidence="9" id="KW-1185">Reference proteome</keyword>
<evidence type="ECO:0000256" key="1">
    <source>
        <dbReference type="ARBA" id="ARBA00004651"/>
    </source>
</evidence>
<dbReference type="Pfam" id="PF02653">
    <property type="entry name" value="BPD_transp_2"/>
    <property type="match status" value="1"/>
</dbReference>
<dbReference type="NCBIfam" id="TIGR03408">
    <property type="entry name" value="urea_trans_UrtC"/>
    <property type="match status" value="1"/>
</dbReference>
<feature type="transmembrane region" description="Helical" evidence="7">
    <location>
        <begin position="227"/>
        <end position="245"/>
    </location>
</feature>
<feature type="transmembrane region" description="Helical" evidence="7">
    <location>
        <begin position="148"/>
        <end position="170"/>
    </location>
</feature>
<gene>
    <name evidence="8" type="primary">urtC</name>
    <name evidence="8" type="ORF">L4923_22080</name>
</gene>
<dbReference type="InterPro" id="IPR001851">
    <property type="entry name" value="ABC_transp_permease"/>
</dbReference>
<dbReference type="RefSeq" id="WP_239369168.1">
    <property type="nucleotide sequence ID" value="NZ_JAKREW010000028.1"/>
</dbReference>
<comment type="subcellular location">
    <subcellularLocation>
        <location evidence="1">Cell membrane</location>
        <topology evidence="1">Multi-pass membrane protein</topology>
    </subcellularLocation>
</comment>
<feature type="transmembrane region" description="Helical" evidence="7">
    <location>
        <begin position="325"/>
        <end position="342"/>
    </location>
</feature>
<evidence type="ECO:0000256" key="4">
    <source>
        <dbReference type="ARBA" id="ARBA00022989"/>
    </source>
</evidence>